<evidence type="ECO:0000256" key="3">
    <source>
        <dbReference type="ARBA" id="ARBA00022692"/>
    </source>
</evidence>
<dbReference type="Gene3D" id="3.30.70.120">
    <property type="match status" value="1"/>
</dbReference>
<evidence type="ECO:0000313" key="8">
    <source>
        <dbReference type="EMBL" id="HCE18487.1"/>
    </source>
</evidence>
<dbReference type="CDD" id="cd16380">
    <property type="entry name" value="YitT_C"/>
    <property type="match status" value="1"/>
</dbReference>
<dbReference type="InterPro" id="IPR015867">
    <property type="entry name" value="N-reg_PII/ATP_PRibTrfase_C"/>
</dbReference>
<keyword evidence="5 6" id="KW-0472">Membrane</keyword>
<dbReference type="Pfam" id="PF02588">
    <property type="entry name" value="YitT_membrane"/>
    <property type="match status" value="1"/>
</dbReference>
<keyword evidence="2" id="KW-1003">Cell membrane</keyword>
<feature type="transmembrane region" description="Helical" evidence="6">
    <location>
        <begin position="167"/>
        <end position="189"/>
    </location>
</feature>
<dbReference type="EMBL" id="DPBP01000044">
    <property type="protein sequence ID" value="HCE18487.1"/>
    <property type="molecule type" value="Genomic_DNA"/>
</dbReference>
<evidence type="ECO:0000256" key="4">
    <source>
        <dbReference type="ARBA" id="ARBA00022989"/>
    </source>
</evidence>
<proteinExistence type="predicted"/>
<dbReference type="PIRSF" id="PIRSF006483">
    <property type="entry name" value="Membrane_protein_YitT"/>
    <property type="match status" value="1"/>
</dbReference>
<sequence length="303" mass="32845">MKPLAPLTLRENLIQTLRSIEFSRDSLADYTYVLLGALVQAFAMRLFLVPAQLVSGGISGASQLINFYTGWPIGLMVFLGNVPLFLLGWQHLGGPRFALRTALAVTGFSFFTDMLGVFLPPEGIVHDLFLNCLYGAVVLGVGLGMVYRGKGTSGGSDILGRILNEKIGISISMAYLITDSIVILASGLVFAWENALYALAVTYVSGLVAEMVLEGTSVFRTALIITSRPEEVAQKIMTDLERGVTILNATGAYTHTERPVLYCVVTRPEVSRIKAIVKEVNPRAFMVIGQAHEALGEGFRPLQ</sequence>
<evidence type="ECO:0000256" key="6">
    <source>
        <dbReference type="SAM" id="Phobius"/>
    </source>
</evidence>
<evidence type="ECO:0000256" key="5">
    <source>
        <dbReference type="ARBA" id="ARBA00023136"/>
    </source>
</evidence>
<dbReference type="InterPro" id="IPR003740">
    <property type="entry name" value="YitT"/>
</dbReference>
<dbReference type="Pfam" id="PF10035">
    <property type="entry name" value="DUF2179"/>
    <property type="match status" value="1"/>
</dbReference>
<dbReference type="AlphaFoldDB" id="A0A3D1JJR6"/>
<dbReference type="PANTHER" id="PTHR33545">
    <property type="entry name" value="UPF0750 MEMBRANE PROTEIN YITT-RELATED"/>
    <property type="match status" value="1"/>
</dbReference>
<feature type="transmembrane region" description="Helical" evidence="6">
    <location>
        <begin position="68"/>
        <end position="89"/>
    </location>
</feature>
<feature type="transmembrane region" description="Helical" evidence="6">
    <location>
        <begin position="27"/>
        <end position="48"/>
    </location>
</feature>
<evidence type="ECO:0000259" key="7">
    <source>
        <dbReference type="Pfam" id="PF10035"/>
    </source>
</evidence>
<feature type="domain" description="DUF2179" evidence="7">
    <location>
        <begin position="242"/>
        <end position="296"/>
    </location>
</feature>
<dbReference type="InterPro" id="IPR051461">
    <property type="entry name" value="UPF0750_membrane"/>
</dbReference>
<keyword evidence="3 6" id="KW-0812">Transmembrane</keyword>
<feature type="transmembrane region" description="Helical" evidence="6">
    <location>
        <begin position="101"/>
        <end position="119"/>
    </location>
</feature>
<evidence type="ECO:0000256" key="1">
    <source>
        <dbReference type="ARBA" id="ARBA00004651"/>
    </source>
</evidence>
<gene>
    <name evidence="8" type="ORF">DEQ80_11565</name>
</gene>
<organism evidence="8 9">
    <name type="scientific">Anaerolinea thermolimosa</name>
    <dbReference type="NCBI Taxonomy" id="229919"/>
    <lineage>
        <taxon>Bacteria</taxon>
        <taxon>Bacillati</taxon>
        <taxon>Chloroflexota</taxon>
        <taxon>Anaerolineae</taxon>
        <taxon>Anaerolineales</taxon>
        <taxon>Anaerolineaceae</taxon>
        <taxon>Anaerolinea</taxon>
    </lineage>
</organism>
<evidence type="ECO:0000313" key="9">
    <source>
        <dbReference type="Proteomes" id="UP000264141"/>
    </source>
</evidence>
<dbReference type="GO" id="GO:0005886">
    <property type="term" value="C:plasma membrane"/>
    <property type="evidence" value="ECO:0007669"/>
    <property type="project" value="UniProtKB-SubCell"/>
</dbReference>
<dbReference type="InterPro" id="IPR019264">
    <property type="entry name" value="DUF2179"/>
</dbReference>
<dbReference type="STRING" id="229919.GCA_001050195_02864"/>
<name>A0A3D1JJR6_9CHLR</name>
<dbReference type="PANTHER" id="PTHR33545:SF5">
    <property type="entry name" value="UPF0750 MEMBRANE PROTEIN YITT"/>
    <property type="match status" value="1"/>
</dbReference>
<comment type="caution">
    <text evidence="8">The sequence shown here is derived from an EMBL/GenBank/DDBJ whole genome shotgun (WGS) entry which is preliminary data.</text>
</comment>
<evidence type="ECO:0000256" key="2">
    <source>
        <dbReference type="ARBA" id="ARBA00022475"/>
    </source>
</evidence>
<comment type="subcellular location">
    <subcellularLocation>
        <location evidence="1">Cell membrane</location>
        <topology evidence="1">Multi-pass membrane protein</topology>
    </subcellularLocation>
</comment>
<protein>
    <submittedName>
        <fullName evidence="8">YitT family protein</fullName>
    </submittedName>
</protein>
<accession>A0A3D1JJR6</accession>
<feature type="transmembrane region" description="Helical" evidence="6">
    <location>
        <begin position="125"/>
        <end position="147"/>
    </location>
</feature>
<dbReference type="Proteomes" id="UP000264141">
    <property type="component" value="Unassembled WGS sequence"/>
</dbReference>
<feature type="transmembrane region" description="Helical" evidence="6">
    <location>
        <begin position="195"/>
        <end position="213"/>
    </location>
</feature>
<reference evidence="8 9" key="1">
    <citation type="journal article" date="2018" name="Nat. Biotechnol.">
        <title>A standardized bacterial taxonomy based on genome phylogeny substantially revises the tree of life.</title>
        <authorList>
            <person name="Parks D.H."/>
            <person name="Chuvochina M."/>
            <person name="Waite D.W."/>
            <person name="Rinke C."/>
            <person name="Skarshewski A."/>
            <person name="Chaumeil P.A."/>
            <person name="Hugenholtz P."/>
        </authorList>
    </citation>
    <scope>NUCLEOTIDE SEQUENCE [LARGE SCALE GENOMIC DNA]</scope>
    <source>
        <strain evidence="8">UBA8781</strain>
    </source>
</reference>
<keyword evidence="4 6" id="KW-1133">Transmembrane helix</keyword>